<dbReference type="NCBIfam" id="TIGR03814">
    <property type="entry name" value="Gln_ase"/>
    <property type="match status" value="1"/>
</dbReference>
<feature type="binding site" evidence="7">
    <location>
        <position position="198"/>
    </location>
    <ligand>
        <name>substrate</name>
    </ligand>
</feature>
<dbReference type="Proteomes" id="UP000295388">
    <property type="component" value="Unassembled WGS sequence"/>
</dbReference>
<dbReference type="InterPro" id="IPR012338">
    <property type="entry name" value="Beta-lactam/transpept-like"/>
</dbReference>
<feature type="binding site" evidence="7">
    <location>
        <position position="275"/>
    </location>
    <ligand>
        <name>substrate</name>
    </ligand>
</feature>
<reference evidence="9 10" key="1">
    <citation type="submission" date="2019-03" db="EMBL/GenBank/DDBJ databases">
        <title>Genomic Encyclopedia of Type Strains, Phase III (KMG-III): the genomes of soil and plant-associated and newly described type strains.</title>
        <authorList>
            <person name="Whitman W."/>
        </authorList>
    </citation>
    <scope>NUCLEOTIDE SEQUENCE [LARGE SCALE GENOMIC DNA]</scope>
    <source>
        <strain evidence="9 10">VKM Ac-2527</strain>
    </source>
</reference>
<feature type="region of interest" description="Disordered" evidence="8">
    <location>
        <begin position="438"/>
        <end position="464"/>
    </location>
</feature>
<evidence type="ECO:0000256" key="5">
    <source>
        <dbReference type="ARBA" id="ARBA00049534"/>
    </source>
</evidence>
<keyword evidence="7" id="KW-0007">Acetylation</keyword>
<comment type="catalytic activity">
    <reaction evidence="5 7">
        <text>L-glutamine + H2O = L-glutamate + NH4(+)</text>
        <dbReference type="Rhea" id="RHEA:15889"/>
        <dbReference type="ChEBI" id="CHEBI:15377"/>
        <dbReference type="ChEBI" id="CHEBI:28938"/>
        <dbReference type="ChEBI" id="CHEBI:29985"/>
        <dbReference type="ChEBI" id="CHEBI:58359"/>
        <dbReference type="EC" id="3.5.1.2"/>
    </reaction>
</comment>
<proteinExistence type="inferred from homology"/>
<dbReference type="PANTHER" id="PTHR12544:SF29">
    <property type="entry name" value="GLUTAMINASE"/>
    <property type="match status" value="1"/>
</dbReference>
<gene>
    <name evidence="7" type="primary">glsA</name>
    <name evidence="9" type="ORF">EV643_101599</name>
</gene>
<dbReference type="PANTHER" id="PTHR12544">
    <property type="entry name" value="GLUTAMINASE"/>
    <property type="match status" value="1"/>
</dbReference>
<dbReference type="OrthoDB" id="9788822at2"/>
<dbReference type="GO" id="GO:0006543">
    <property type="term" value="P:L-glutamine catabolic process"/>
    <property type="evidence" value="ECO:0007669"/>
    <property type="project" value="TreeGrafter"/>
</dbReference>
<feature type="binding site" evidence="7">
    <location>
        <position position="249"/>
    </location>
    <ligand>
        <name>substrate</name>
    </ligand>
</feature>
<dbReference type="Pfam" id="PF04960">
    <property type="entry name" value="Glutaminase"/>
    <property type="match status" value="1"/>
</dbReference>
<comment type="caution">
    <text evidence="9">The sequence shown here is derived from an EMBL/GenBank/DDBJ whole genome shotgun (WGS) entry which is preliminary data.</text>
</comment>
<feature type="binding site" evidence="7">
    <location>
        <position position="327"/>
    </location>
    <ligand>
        <name>substrate</name>
    </ligand>
</feature>
<protein>
    <recommendedName>
        <fullName evidence="6 7">Glutaminase</fullName>
        <ecNumber evidence="3 7">3.5.1.2</ecNumber>
    </recommendedName>
</protein>
<evidence type="ECO:0000256" key="7">
    <source>
        <dbReference type="HAMAP-Rule" id="MF_00313"/>
    </source>
</evidence>
<feature type="binding site" evidence="7">
    <location>
        <position position="345"/>
    </location>
    <ligand>
        <name>substrate</name>
    </ligand>
</feature>
<evidence type="ECO:0000256" key="8">
    <source>
        <dbReference type="SAM" id="MobiDB-lite"/>
    </source>
</evidence>
<organism evidence="9 10">
    <name type="scientific">Kribbella caucasensis</name>
    <dbReference type="NCBI Taxonomy" id="2512215"/>
    <lineage>
        <taxon>Bacteria</taxon>
        <taxon>Bacillati</taxon>
        <taxon>Actinomycetota</taxon>
        <taxon>Actinomycetes</taxon>
        <taxon>Propionibacteriales</taxon>
        <taxon>Kribbellaceae</taxon>
        <taxon>Kribbella</taxon>
    </lineage>
</organism>
<evidence type="ECO:0000256" key="1">
    <source>
        <dbReference type="ARBA" id="ARBA00011076"/>
    </source>
</evidence>
<accession>A0A4R6KTG4</accession>
<keyword evidence="10" id="KW-1185">Reference proteome</keyword>
<dbReference type="EMBL" id="SNWQ01000001">
    <property type="protein sequence ID" value="TDO54808.1"/>
    <property type="molecule type" value="Genomic_DNA"/>
</dbReference>
<dbReference type="EC" id="3.5.1.2" evidence="3 7"/>
<feature type="binding site" evidence="7">
    <location>
        <position position="149"/>
    </location>
    <ligand>
        <name>substrate</name>
    </ligand>
</feature>
<sequence length="464" mass="50300">MDTSLDRRLFDSLEPDAEGNVYAWKLLSALGQNGIMPDDPRVVSGLGVLRLDEQPRTLAFDQFTAIAHAGDGVVLRSMEGSLAVRDLSALKTDLTRMLEQVRENRDGEVASYIPKLAEADPEHLALAVCTVDGQQFSIGDDGVRFCAQSVTKPFMYAAALEEHGALYVHSRIGQEQNGGEFNMLALDSEGRPHNPMINSGAMGSAAMIRPDLPLADRYDHMHKIWARMGARPTFDNATYLSEKADGDRNYALISEMRKQGAIPREIDPREVAEFYFQNCSIEVDSPGLAAAAATLANGGRSPFGSDQVFGPDAVRNVLSQMSTSGMYDYSGEFFREIGRPGKSGVSGAVILVVPEVMAVCVYSPKLDERGNSVRGIEFCKRLAAEYKVHVFDTDGSKRDLRGTARELAAPARDTSADDMARRAFGGVPGPVATRLADAVAKTPWPGRAQTPAPAKQSGQQTPQR</sequence>
<evidence type="ECO:0000256" key="3">
    <source>
        <dbReference type="ARBA" id="ARBA00012918"/>
    </source>
</evidence>
<dbReference type="SUPFAM" id="SSF56601">
    <property type="entry name" value="beta-lactamase/transpeptidase-like"/>
    <property type="match status" value="1"/>
</dbReference>
<dbReference type="RefSeq" id="WP_133798349.1">
    <property type="nucleotide sequence ID" value="NZ_SNWQ01000001.1"/>
</dbReference>
<evidence type="ECO:0000313" key="9">
    <source>
        <dbReference type="EMBL" id="TDO54808.1"/>
    </source>
</evidence>
<dbReference type="Gene3D" id="3.40.710.10">
    <property type="entry name" value="DD-peptidase/beta-lactamase superfamily"/>
    <property type="match status" value="1"/>
</dbReference>
<evidence type="ECO:0000313" key="10">
    <source>
        <dbReference type="Proteomes" id="UP000295388"/>
    </source>
</evidence>
<dbReference type="InterPro" id="IPR015868">
    <property type="entry name" value="Glutaminase"/>
</dbReference>
<keyword evidence="4 7" id="KW-0378">Hydrolase</keyword>
<dbReference type="HAMAP" id="MF_00313">
    <property type="entry name" value="Glutaminase"/>
    <property type="match status" value="1"/>
</dbReference>
<name>A0A4R6KTG4_9ACTN</name>
<comment type="similarity">
    <text evidence="1 7">Belongs to the glutaminase family.</text>
</comment>
<dbReference type="FunFam" id="3.40.710.10:FF:000005">
    <property type="entry name" value="Glutaminase"/>
    <property type="match status" value="1"/>
</dbReference>
<feature type="binding site" evidence="7">
    <location>
        <position position="242"/>
    </location>
    <ligand>
        <name>substrate</name>
    </ligand>
</feature>
<evidence type="ECO:0000256" key="6">
    <source>
        <dbReference type="ARBA" id="ARBA00070405"/>
    </source>
</evidence>
<evidence type="ECO:0000256" key="4">
    <source>
        <dbReference type="ARBA" id="ARBA00022801"/>
    </source>
</evidence>
<comment type="subunit">
    <text evidence="2 7">Homotetramer.</text>
</comment>
<dbReference type="AlphaFoldDB" id="A0A4R6KTG4"/>
<evidence type="ECO:0000256" key="2">
    <source>
        <dbReference type="ARBA" id="ARBA00011881"/>
    </source>
</evidence>
<dbReference type="GO" id="GO:0004359">
    <property type="term" value="F:glutaminase activity"/>
    <property type="evidence" value="ECO:0007669"/>
    <property type="project" value="UniProtKB-UniRule"/>
</dbReference>
<dbReference type="GO" id="GO:0006537">
    <property type="term" value="P:glutamate biosynthetic process"/>
    <property type="evidence" value="ECO:0007669"/>
    <property type="project" value="TreeGrafter"/>
</dbReference>